<gene>
    <name evidence="2" type="ORF">GBB04_03105</name>
</gene>
<dbReference type="PANTHER" id="PTHR37309">
    <property type="entry name" value="SLR0284 PROTEIN"/>
    <property type="match status" value="1"/>
</dbReference>
<reference evidence="2 3" key="1">
    <citation type="journal article" date="2019" name="Nat. Med.">
        <title>A library of human gut bacterial isolates paired with longitudinal multiomics data enables mechanistic microbiome research.</title>
        <authorList>
            <person name="Poyet M."/>
            <person name="Groussin M."/>
            <person name="Gibbons S.M."/>
            <person name="Avila-Pacheco J."/>
            <person name="Jiang X."/>
            <person name="Kearney S.M."/>
            <person name="Perrotta A.R."/>
            <person name="Berdy B."/>
            <person name="Zhao S."/>
            <person name="Lieberman T.D."/>
            <person name="Swanson P.K."/>
            <person name="Smith M."/>
            <person name="Roesemann S."/>
            <person name="Alexander J.E."/>
            <person name="Rich S.A."/>
            <person name="Livny J."/>
            <person name="Vlamakis H."/>
            <person name="Clish C."/>
            <person name="Bullock K."/>
            <person name="Deik A."/>
            <person name="Scott J."/>
            <person name="Pierce K.A."/>
            <person name="Xavier R.J."/>
            <person name="Alm E.J."/>
        </authorList>
    </citation>
    <scope>NUCLEOTIDE SEQUENCE [LARGE SCALE GENOMIC DNA]</scope>
    <source>
        <strain evidence="2 3">BIOML-A2</strain>
    </source>
</reference>
<evidence type="ECO:0000313" key="3">
    <source>
        <dbReference type="Proteomes" id="UP000429211"/>
    </source>
</evidence>
<dbReference type="PANTHER" id="PTHR37309:SF1">
    <property type="entry name" value="SLR0284 PROTEIN"/>
    <property type="match status" value="1"/>
</dbReference>
<feature type="transmembrane region" description="Helical" evidence="1">
    <location>
        <begin position="22"/>
        <end position="44"/>
    </location>
</feature>
<organism evidence="2 3">
    <name type="scientific">Bifidobacterium dentium</name>
    <dbReference type="NCBI Taxonomy" id="1689"/>
    <lineage>
        <taxon>Bacteria</taxon>
        <taxon>Bacillati</taxon>
        <taxon>Actinomycetota</taxon>
        <taxon>Actinomycetes</taxon>
        <taxon>Bifidobacteriales</taxon>
        <taxon>Bifidobacteriaceae</taxon>
        <taxon>Bifidobacterium</taxon>
    </lineage>
</organism>
<dbReference type="EMBL" id="WDPD01000002">
    <property type="protein sequence ID" value="KAB7461986.1"/>
    <property type="molecule type" value="Genomic_DNA"/>
</dbReference>
<proteinExistence type="predicted"/>
<keyword evidence="1" id="KW-0812">Transmembrane</keyword>
<feature type="transmembrane region" description="Helical" evidence="1">
    <location>
        <begin position="75"/>
        <end position="96"/>
    </location>
</feature>
<comment type="caution">
    <text evidence="2">The sequence shown here is derived from an EMBL/GenBank/DDBJ whole genome shotgun (WGS) entry which is preliminary data.</text>
</comment>
<name>A0A7J5TJB1_9BIFI</name>
<feature type="transmembrane region" description="Helical" evidence="1">
    <location>
        <begin position="50"/>
        <end position="68"/>
    </location>
</feature>
<protein>
    <submittedName>
        <fullName evidence="2">Phage holin family protein</fullName>
    </submittedName>
</protein>
<accession>A0A7J5TJB1</accession>
<feature type="transmembrane region" description="Helical" evidence="1">
    <location>
        <begin position="116"/>
        <end position="142"/>
    </location>
</feature>
<keyword evidence="1" id="KW-0472">Membrane</keyword>
<evidence type="ECO:0000313" key="2">
    <source>
        <dbReference type="EMBL" id="KAB7461986.1"/>
    </source>
</evidence>
<sequence>MLSCYPLKWEKRMHYDGIMSHFISRWLVLTIAAGVMVALLPGMHAIGDPPILGIGAFALFMALINASIKPIVHAIALPFSILSFGLIALIINWLFMQLASWLAMSLFDVGVVIDGFWWSVIGSLIMSIVSTIVGGIIGGMFAD</sequence>
<dbReference type="Proteomes" id="UP000429211">
    <property type="component" value="Unassembled WGS sequence"/>
</dbReference>
<keyword evidence="1" id="KW-1133">Transmembrane helix</keyword>
<dbReference type="AlphaFoldDB" id="A0A7J5TJB1"/>
<evidence type="ECO:0000256" key="1">
    <source>
        <dbReference type="SAM" id="Phobius"/>
    </source>
</evidence>
<dbReference type="InterPro" id="IPR007165">
    <property type="entry name" value="Phage_holin_4_2"/>
</dbReference>
<dbReference type="Pfam" id="PF04020">
    <property type="entry name" value="Phage_holin_4_2"/>
    <property type="match status" value="1"/>
</dbReference>